<reference evidence="2" key="1">
    <citation type="submission" date="2022-11" db="UniProtKB">
        <authorList>
            <consortium name="WormBaseParasite"/>
        </authorList>
    </citation>
    <scope>IDENTIFICATION</scope>
</reference>
<protein>
    <submittedName>
        <fullName evidence="2">Uncharacterized protein</fullName>
    </submittedName>
</protein>
<name>A0A914P3Z2_MELIC</name>
<evidence type="ECO:0000313" key="1">
    <source>
        <dbReference type="Proteomes" id="UP000887563"/>
    </source>
</evidence>
<dbReference type="WBParaSite" id="Minc3s11335g44815">
    <property type="protein sequence ID" value="Minc3s11335g44815"/>
    <property type="gene ID" value="Minc3s11335g44815"/>
</dbReference>
<accession>A0A914P3Z2</accession>
<dbReference type="AlphaFoldDB" id="A0A914P3Z2"/>
<proteinExistence type="predicted"/>
<sequence>MPIKLPIRNYLISPKSHPIPNSRSRDIKKVQKTATHKKRQNVLGPQGNTREKKFFNFGSKNVLYGALEPAESISGLRKIFEKFPGKLESKNRFATFGHFGYNFSRLKWTPNKVYI</sequence>
<dbReference type="Proteomes" id="UP000887563">
    <property type="component" value="Unplaced"/>
</dbReference>
<keyword evidence="1" id="KW-1185">Reference proteome</keyword>
<evidence type="ECO:0000313" key="2">
    <source>
        <dbReference type="WBParaSite" id="Minc3s11335g44815"/>
    </source>
</evidence>
<organism evidence="1 2">
    <name type="scientific">Meloidogyne incognita</name>
    <name type="common">Southern root-knot nematode worm</name>
    <name type="synonym">Oxyuris incognita</name>
    <dbReference type="NCBI Taxonomy" id="6306"/>
    <lineage>
        <taxon>Eukaryota</taxon>
        <taxon>Metazoa</taxon>
        <taxon>Ecdysozoa</taxon>
        <taxon>Nematoda</taxon>
        <taxon>Chromadorea</taxon>
        <taxon>Rhabditida</taxon>
        <taxon>Tylenchina</taxon>
        <taxon>Tylenchomorpha</taxon>
        <taxon>Tylenchoidea</taxon>
        <taxon>Meloidogynidae</taxon>
        <taxon>Meloidogyninae</taxon>
        <taxon>Meloidogyne</taxon>
        <taxon>Meloidogyne incognita group</taxon>
    </lineage>
</organism>